<accession>A0AAF0E897</accession>
<comment type="function">
    <text evidence="1">Catalyzes an early step in riboflavin biosynthesis, the NADPH-dependent reduction of the ribose side chain of 2,5-diamino-6-ribosylamino-4(3H)-pyrimidinone 5'-phosphate, yielding 2,5-diamino-6-ribitylamino-4(3H)-pyrimidinone 5'-phosphate.</text>
</comment>
<evidence type="ECO:0000256" key="6">
    <source>
        <dbReference type="ARBA" id="ARBA00022619"/>
    </source>
</evidence>
<name>A0AAF0E897_9BASI</name>
<evidence type="ECO:0000256" key="9">
    <source>
        <dbReference type="ARBA" id="ARBA00030073"/>
    </source>
</evidence>
<keyword evidence="7" id="KW-0521">NADP</keyword>
<dbReference type="EMBL" id="CP119911">
    <property type="protein sequence ID" value="WFD20141.1"/>
    <property type="molecule type" value="Genomic_DNA"/>
</dbReference>
<evidence type="ECO:0000256" key="12">
    <source>
        <dbReference type="ARBA" id="ARBA00049020"/>
    </source>
</evidence>
<dbReference type="AlphaFoldDB" id="A0AAF0E897"/>
<dbReference type="PANTHER" id="PTHR38011">
    <property type="entry name" value="DIHYDROFOLATE REDUCTASE FAMILY PROTEIN (AFU_ORTHOLOGUE AFUA_8G06820)"/>
    <property type="match status" value="1"/>
</dbReference>
<evidence type="ECO:0000256" key="7">
    <source>
        <dbReference type="ARBA" id="ARBA00022857"/>
    </source>
</evidence>
<evidence type="ECO:0000256" key="11">
    <source>
        <dbReference type="ARBA" id="ARBA00047550"/>
    </source>
</evidence>
<evidence type="ECO:0000256" key="4">
    <source>
        <dbReference type="ARBA" id="ARBA00012851"/>
    </source>
</evidence>
<evidence type="ECO:0000256" key="8">
    <source>
        <dbReference type="ARBA" id="ARBA00023002"/>
    </source>
</evidence>
<dbReference type="InterPro" id="IPR050765">
    <property type="entry name" value="Riboflavin_Biosynth_HTPR"/>
</dbReference>
<keyword evidence="6" id="KW-0686">Riboflavin biosynthesis</keyword>
<dbReference type="InterPro" id="IPR002734">
    <property type="entry name" value="RibDG_C"/>
</dbReference>
<dbReference type="SUPFAM" id="SSF53597">
    <property type="entry name" value="Dihydrofolate reductase-like"/>
    <property type="match status" value="1"/>
</dbReference>
<dbReference type="Proteomes" id="UP001220961">
    <property type="component" value="Chromosome 4"/>
</dbReference>
<evidence type="ECO:0000256" key="2">
    <source>
        <dbReference type="ARBA" id="ARBA00005104"/>
    </source>
</evidence>
<evidence type="ECO:0000313" key="15">
    <source>
        <dbReference type="Proteomes" id="UP001220961"/>
    </source>
</evidence>
<dbReference type="PANTHER" id="PTHR38011:SF7">
    <property type="entry name" value="2,5-DIAMINO-6-RIBOSYLAMINO-4(3H)-PYRIMIDINONE 5'-PHOSPHATE REDUCTASE"/>
    <property type="match status" value="1"/>
</dbReference>
<evidence type="ECO:0000259" key="13">
    <source>
        <dbReference type="Pfam" id="PF01872"/>
    </source>
</evidence>
<dbReference type="GO" id="GO:0008703">
    <property type="term" value="F:5-amino-6-(5-phosphoribosylamino)uracil reductase activity"/>
    <property type="evidence" value="ECO:0007669"/>
    <property type="project" value="InterPro"/>
</dbReference>
<comment type="pathway">
    <text evidence="2">Cofactor biosynthesis; riboflavin biosynthesis.</text>
</comment>
<keyword evidence="8 14" id="KW-0560">Oxidoreductase</keyword>
<dbReference type="Gene3D" id="3.40.430.10">
    <property type="entry name" value="Dihydrofolate Reductase, subunit A"/>
    <property type="match status" value="2"/>
</dbReference>
<dbReference type="GO" id="GO:0009231">
    <property type="term" value="P:riboflavin biosynthetic process"/>
    <property type="evidence" value="ECO:0007669"/>
    <property type="project" value="UniProtKB-KW"/>
</dbReference>
<evidence type="ECO:0000256" key="3">
    <source>
        <dbReference type="ARBA" id="ARBA00009723"/>
    </source>
</evidence>
<keyword evidence="15" id="KW-1185">Reference proteome</keyword>
<evidence type="ECO:0000313" key="14">
    <source>
        <dbReference type="EMBL" id="WFD20141.1"/>
    </source>
</evidence>
<gene>
    <name evidence="14" type="primary">RIB7</name>
    <name evidence="14" type="ORF">MCAP1_002385</name>
</gene>
<dbReference type="InterPro" id="IPR024072">
    <property type="entry name" value="DHFR-like_dom_sf"/>
</dbReference>
<organism evidence="14 15">
    <name type="scientific">Malassezia caprae</name>
    <dbReference type="NCBI Taxonomy" id="1381934"/>
    <lineage>
        <taxon>Eukaryota</taxon>
        <taxon>Fungi</taxon>
        <taxon>Dikarya</taxon>
        <taxon>Basidiomycota</taxon>
        <taxon>Ustilaginomycotina</taxon>
        <taxon>Malasseziomycetes</taxon>
        <taxon>Malasseziales</taxon>
        <taxon>Malasseziaceae</taxon>
        <taxon>Malassezia</taxon>
    </lineage>
</organism>
<evidence type="ECO:0000256" key="1">
    <source>
        <dbReference type="ARBA" id="ARBA00003555"/>
    </source>
</evidence>
<comment type="catalytic activity">
    <reaction evidence="12">
        <text>2,5-diamino-6-(1-D-ribitylamino)pyrimidin-4(3H)-one 5'-phosphate + NADP(+) = 2,5-diamino-6-(1-D-ribosylamino)pyrimidin-4(3H)-one 5'-phosphate + NADPH + H(+)</text>
        <dbReference type="Rhea" id="RHEA:27278"/>
        <dbReference type="ChEBI" id="CHEBI:15378"/>
        <dbReference type="ChEBI" id="CHEBI:57783"/>
        <dbReference type="ChEBI" id="CHEBI:58349"/>
        <dbReference type="ChEBI" id="CHEBI:58890"/>
        <dbReference type="ChEBI" id="CHEBI:59545"/>
        <dbReference type="EC" id="1.1.1.302"/>
    </reaction>
</comment>
<feature type="domain" description="Bacterial bifunctional deaminase-reductase C-terminal" evidence="13">
    <location>
        <begin position="18"/>
        <end position="198"/>
    </location>
</feature>
<comment type="similarity">
    <text evidence="3">Belongs to the HTP reductase family.</text>
</comment>
<dbReference type="Pfam" id="PF01872">
    <property type="entry name" value="RibD_C"/>
    <property type="match status" value="1"/>
</dbReference>
<comment type="catalytic activity">
    <reaction evidence="11">
        <text>2,5-diamino-6-(1-D-ribitylamino)pyrimidin-4(3H)-one 5'-phosphate + NAD(+) = 2,5-diamino-6-(1-D-ribosylamino)pyrimidin-4(3H)-one 5'-phosphate + NADH + H(+)</text>
        <dbReference type="Rhea" id="RHEA:27274"/>
        <dbReference type="ChEBI" id="CHEBI:15378"/>
        <dbReference type="ChEBI" id="CHEBI:57540"/>
        <dbReference type="ChEBI" id="CHEBI:57945"/>
        <dbReference type="ChEBI" id="CHEBI:58890"/>
        <dbReference type="ChEBI" id="CHEBI:59545"/>
        <dbReference type="EC" id="1.1.1.302"/>
    </reaction>
</comment>
<reference evidence="14" key="1">
    <citation type="submission" date="2023-03" db="EMBL/GenBank/DDBJ databases">
        <title>Mating type loci evolution in Malassezia.</title>
        <authorList>
            <person name="Coelho M.A."/>
        </authorList>
    </citation>
    <scope>NUCLEOTIDE SEQUENCE</scope>
    <source>
        <strain evidence="14">CBS 10434</strain>
    </source>
</reference>
<dbReference type="EC" id="1.1.1.302" evidence="4"/>
<proteinExistence type="inferred from homology"/>
<evidence type="ECO:0000256" key="5">
    <source>
        <dbReference type="ARBA" id="ARBA00015035"/>
    </source>
</evidence>
<sequence>MDAFLAAHAPRARADGRPWITLTFAQSQDGKIAGAQKQQLRLSGPASMQMTHKLRAAHDAILVGIGTMLMDNPRLNALCPLVVAAEPCVDEAEAWNARREALEAAGAQIRTVPRHGGTLDWAAILEVLASVGVRSLMVEGGAGVIDSLLQSHIVPDVVIVTVAPVVVGERGYGYTMQWSDQPAWQTVDSLSLTPDTVLAWKCQI</sequence>
<evidence type="ECO:0000256" key="10">
    <source>
        <dbReference type="ARBA" id="ARBA00031630"/>
    </source>
</evidence>
<protein>
    <recommendedName>
        <fullName evidence="5">2,5-diamino-6-ribosylamino-4(3H)-pyrimidinone 5'-phosphate reductase</fullName>
        <ecNumber evidence="4">1.1.1.302</ecNumber>
    </recommendedName>
    <alternativeName>
        <fullName evidence="10">2,5-diamino-6-(5-phospho-D-ribosylamino)pyrimidin-4(3H)-one reductase</fullName>
    </alternativeName>
    <alternativeName>
        <fullName evidence="9">2,5-diamino-6-ribitylamino-4(3H)-pyrimidinone 5'-phosphate synthase</fullName>
    </alternativeName>
</protein>